<evidence type="ECO:0000259" key="2">
    <source>
        <dbReference type="Pfam" id="PF03795"/>
    </source>
</evidence>
<evidence type="ECO:0000313" key="4">
    <source>
        <dbReference type="Proteomes" id="UP000075604"/>
    </source>
</evidence>
<dbReference type="PANTHER" id="PTHR35174:SF1">
    <property type="entry name" value="BLL0086 PROTEIN"/>
    <property type="match status" value="1"/>
</dbReference>
<accession>A0A150P9W8</accession>
<dbReference type="Proteomes" id="UP000075604">
    <property type="component" value="Unassembled WGS sequence"/>
</dbReference>
<dbReference type="SUPFAM" id="SSF54909">
    <property type="entry name" value="Dimeric alpha+beta barrel"/>
    <property type="match status" value="1"/>
</dbReference>
<dbReference type="PANTHER" id="PTHR35174">
    <property type="entry name" value="BLL7171 PROTEIN-RELATED"/>
    <property type="match status" value="1"/>
</dbReference>
<protein>
    <recommendedName>
        <fullName evidence="2">YCII-related domain-containing protein</fullName>
    </recommendedName>
</protein>
<proteinExistence type="inferred from homology"/>
<dbReference type="InterPro" id="IPR011008">
    <property type="entry name" value="Dimeric_a/b-barrel"/>
</dbReference>
<gene>
    <name evidence="3" type="ORF">BE04_01855</name>
</gene>
<reference evidence="3 4" key="1">
    <citation type="submission" date="2014-02" db="EMBL/GenBank/DDBJ databases">
        <title>The small core and large imbalanced accessory genome model reveals a collaborative survival strategy of Sorangium cellulosum strains in nature.</title>
        <authorList>
            <person name="Han K."/>
            <person name="Peng R."/>
            <person name="Blom J."/>
            <person name="Li Y.-Z."/>
        </authorList>
    </citation>
    <scope>NUCLEOTIDE SEQUENCE [LARGE SCALE GENOMIC DNA]</scope>
    <source>
        <strain evidence="3 4">So0157-18</strain>
    </source>
</reference>
<name>A0A150P9W8_SORCE</name>
<evidence type="ECO:0000256" key="1">
    <source>
        <dbReference type="ARBA" id="ARBA00007689"/>
    </source>
</evidence>
<dbReference type="Gene3D" id="3.30.70.1060">
    <property type="entry name" value="Dimeric alpha+beta barrel"/>
    <property type="match status" value="1"/>
</dbReference>
<dbReference type="EMBL" id="JELX01003341">
    <property type="protein sequence ID" value="KYF52505.1"/>
    <property type="molecule type" value="Genomic_DNA"/>
</dbReference>
<organism evidence="3 4">
    <name type="scientific">Sorangium cellulosum</name>
    <name type="common">Polyangium cellulosum</name>
    <dbReference type="NCBI Taxonomy" id="56"/>
    <lineage>
        <taxon>Bacteria</taxon>
        <taxon>Pseudomonadati</taxon>
        <taxon>Myxococcota</taxon>
        <taxon>Polyangia</taxon>
        <taxon>Polyangiales</taxon>
        <taxon>Polyangiaceae</taxon>
        <taxon>Sorangium</taxon>
    </lineage>
</organism>
<dbReference type="Pfam" id="PF03795">
    <property type="entry name" value="YCII"/>
    <property type="match status" value="1"/>
</dbReference>
<dbReference type="InterPro" id="IPR005545">
    <property type="entry name" value="YCII"/>
</dbReference>
<dbReference type="AlphaFoldDB" id="A0A150P9W8"/>
<comment type="caution">
    <text evidence="3">The sequence shown here is derived from an EMBL/GenBank/DDBJ whole genome shotgun (WGS) entry which is preliminary data.</text>
</comment>
<feature type="domain" description="YCII-related" evidence="2">
    <location>
        <begin position="15"/>
        <end position="110"/>
    </location>
</feature>
<evidence type="ECO:0000313" key="3">
    <source>
        <dbReference type="EMBL" id="KYF52505.1"/>
    </source>
</evidence>
<sequence>MNEFMYLFRGSDASGSPAEMQQHMQRWTAWAKELTEKGHLKRPGSPLEPTGKVVQGRQKAVVDGPFAEAKDVVGGYMLIEAEDLAHAVELSKGCPILERGGSVEVRPIWKLSH</sequence>
<comment type="similarity">
    <text evidence="1">Belongs to the YciI family.</text>
</comment>